<feature type="non-terminal residue" evidence="1">
    <location>
        <position position="1"/>
    </location>
</feature>
<gene>
    <name evidence="1" type="ORF">SK128_001159</name>
</gene>
<proteinExistence type="predicted"/>
<evidence type="ECO:0000313" key="2">
    <source>
        <dbReference type="Proteomes" id="UP001381693"/>
    </source>
</evidence>
<dbReference type="Proteomes" id="UP001381693">
    <property type="component" value="Unassembled WGS sequence"/>
</dbReference>
<evidence type="ECO:0000313" key="1">
    <source>
        <dbReference type="EMBL" id="KAK7081299.1"/>
    </source>
</evidence>
<dbReference type="AlphaFoldDB" id="A0AAN8XKW0"/>
<protein>
    <submittedName>
        <fullName evidence="1">Uncharacterized protein</fullName>
    </submittedName>
</protein>
<reference evidence="1 2" key="1">
    <citation type="submission" date="2023-11" db="EMBL/GenBank/DDBJ databases">
        <title>Halocaridina rubra genome assembly.</title>
        <authorList>
            <person name="Smith C."/>
        </authorList>
    </citation>
    <scope>NUCLEOTIDE SEQUENCE [LARGE SCALE GENOMIC DNA]</scope>
    <source>
        <strain evidence="1">EP-1</strain>
        <tissue evidence="1">Whole</tissue>
    </source>
</reference>
<dbReference type="EMBL" id="JAXCGZ010005600">
    <property type="protein sequence ID" value="KAK7081299.1"/>
    <property type="molecule type" value="Genomic_DNA"/>
</dbReference>
<name>A0AAN8XKW0_HALRR</name>
<feature type="non-terminal residue" evidence="1">
    <location>
        <position position="70"/>
    </location>
</feature>
<comment type="caution">
    <text evidence="1">The sequence shown here is derived from an EMBL/GenBank/DDBJ whole genome shotgun (WGS) entry which is preliminary data.</text>
</comment>
<organism evidence="1 2">
    <name type="scientific">Halocaridina rubra</name>
    <name type="common">Hawaiian red shrimp</name>
    <dbReference type="NCBI Taxonomy" id="373956"/>
    <lineage>
        <taxon>Eukaryota</taxon>
        <taxon>Metazoa</taxon>
        <taxon>Ecdysozoa</taxon>
        <taxon>Arthropoda</taxon>
        <taxon>Crustacea</taxon>
        <taxon>Multicrustacea</taxon>
        <taxon>Malacostraca</taxon>
        <taxon>Eumalacostraca</taxon>
        <taxon>Eucarida</taxon>
        <taxon>Decapoda</taxon>
        <taxon>Pleocyemata</taxon>
        <taxon>Caridea</taxon>
        <taxon>Atyoidea</taxon>
        <taxon>Atyidae</taxon>
        <taxon>Halocaridina</taxon>
    </lineage>
</organism>
<accession>A0AAN8XKW0</accession>
<sequence>YKLEENTRIKYYHHNKTRKTFLSRESSEIQGLQENNLARNSTSKKSRFCRELLHQISRERRSEKQTYCPT</sequence>
<keyword evidence="2" id="KW-1185">Reference proteome</keyword>